<organism evidence="2 3">
    <name type="scientific">Brachionus calyciflorus</name>
    <dbReference type="NCBI Taxonomy" id="104777"/>
    <lineage>
        <taxon>Eukaryota</taxon>
        <taxon>Metazoa</taxon>
        <taxon>Spiralia</taxon>
        <taxon>Gnathifera</taxon>
        <taxon>Rotifera</taxon>
        <taxon>Eurotatoria</taxon>
        <taxon>Monogononta</taxon>
        <taxon>Pseudotrocha</taxon>
        <taxon>Ploima</taxon>
        <taxon>Brachionidae</taxon>
        <taxon>Brachionus</taxon>
    </lineage>
</organism>
<feature type="compositionally biased region" description="Basic and acidic residues" evidence="1">
    <location>
        <begin position="72"/>
        <end position="90"/>
    </location>
</feature>
<sequence>MKPYLKHCQILKIVVEANNTVKEWVEELDKFAPESQSEEIRSKAVKVFTILKIKNPLIDYILYRLESQTNDKAQDNEETNKTDEDIKQELKSPNTTQARSQNESKSLYSKRVWMV</sequence>
<name>A0A814HFJ9_9BILA</name>
<reference evidence="2" key="1">
    <citation type="submission" date="2021-02" db="EMBL/GenBank/DDBJ databases">
        <authorList>
            <person name="Nowell W R."/>
        </authorList>
    </citation>
    <scope>NUCLEOTIDE SEQUENCE</scope>
    <source>
        <strain evidence="2">Ploen Becks lab</strain>
    </source>
</reference>
<gene>
    <name evidence="2" type="ORF">OXX778_LOCUS16815</name>
</gene>
<evidence type="ECO:0000313" key="2">
    <source>
        <dbReference type="EMBL" id="CAF1009392.1"/>
    </source>
</evidence>
<dbReference type="Proteomes" id="UP000663879">
    <property type="component" value="Unassembled WGS sequence"/>
</dbReference>
<evidence type="ECO:0000313" key="3">
    <source>
        <dbReference type="Proteomes" id="UP000663879"/>
    </source>
</evidence>
<evidence type="ECO:0000256" key="1">
    <source>
        <dbReference type="SAM" id="MobiDB-lite"/>
    </source>
</evidence>
<feature type="region of interest" description="Disordered" evidence="1">
    <location>
        <begin position="69"/>
        <end position="115"/>
    </location>
</feature>
<dbReference type="AlphaFoldDB" id="A0A814HFJ9"/>
<proteinExistence type="predicted"/>
<protein>
    <submittedName>
        <fullName evidence="2">Uncharacterized protein</fullName>
    </submittedName>
</protein>
<accession>A0A814HFJ9</accession>
<dbReference type="EMBL" id="CAJNOC010004096">
    <property type="protein sequence ID" value="CAF1009392.1"/>
    <property type="molecule type" value="Genomic_DNA"/>
</dbReference>
<keyword evidence="3" id="KW-1185">Reference proteome</keyword>
<comment type="caution">
    <text evidence="2">The sequence shown here is derived from an EMBL/GenBank/DDBJ whole genome shotgun (WGS) entry which is preliminary data.</text>
</comment>
<feature type="compositionally biased region" description="Polar residues" evidence="1">
    <location>
        <begin position="91"/>
        <end position="107"/>
    </location>
</feature>